<dbReference type="HAMAP" id="MF_00693">
    <property type="entry name" value="Transcrip_reg_TACO1"/>
    <property type="match status" value="1"/>
</dbReference>
<dbReference type="PANTHER" id="PTHR12532:SF6">
    <property type="entry name" value="TRANSCRIPTIONAL REGULATORY PROTEIN YEBC-RELATED"/>
    <property type="match status" value="1"/>
</dbReference>
<dbReference type="FunFam" id="1.10.10.200:FF:000002">
    <property type="entry name" value="Probable transcriptional regulatory protein CLM62_37755"/>
    <property type="match status" value="1"/>
</dbReference>
<dbReference type="Pfam" id="PF20772">
    <property type="entry name" value="TACO1_YebC_N"/>
    <property type="match status" value="1"/>
</dbReference>
<keyword evidence="3 6" id="KW-0805">Transcription regulation</keyword>
<feature type="compositionally biased region" description="Polar residues" evidence="7">
    <location>
        <begin position="1"/>
        <end position="11"/>
    </location>
</feature>
<dbReference type="GO" id="GO:0005829">
    <property type="term" value="C:cytosol"/>
    <property type="evidence" value="ECO:0007669"/>
    <property type="project" value="TreeGrafter"/>
</dbReference>
<dbReference type="EMBL" id="MFDU01000004">
    <property type="protein sequence ID" value="OGE64634.1"/>
    <property type="molecule type" value="Genomic_DNA"/>
</dbReference>
<evidence type="ECO:0000313" key="11">
    <source>
        <dbReference type="Proteomes" id="UP000183317"/>
    </source>
</evidence>
<reference evidence="10 11" key="1">
    <citation type="journal article" date="2016" name="Nat. Commun.">
        <title>Thousands of microbial genomes shed light on interconnected biogeochemical processes in an aquifer system.</title>
        <authorList>
            <person name="Anantharaman K."/>
            <person name="Brown C.T."/>
            <person name="Hug L.A."/>
            <person name="Sharon I."/>
            <person name="Castelle C.J."/>
            <person name="Probst A.J."/>
            <person name="Thomas B.C."/>
            <person name="Singh A."/>
            <person name="Wilkins M.J."/>
            <person name="Karaoz U."/>
            <person name="Brodie E.L."/>
            <person name="Williams K.H."/>
            <person name="Hubbard S.S."/>
            <person name="Banfield J.F."/>
        </authorList>
    </citation>
    <scope>NUCLEOTIDE SEQUENCE [LARGE SCALE GENOMIC DNA]</scope>
</reference>
<dbReference type="NCBIfam" id="NF009044">
    <property type="entry name" value="PRK12378.1"/>
    <property type="match status" value="1"/>
</dbReference>
<dbReference type="Gene3D" id="1.10.10.200">
    <property type="match status" value="1"/>
</dbReference>
<evidence type="ECO:0000256" key="2">
    <source>
        <dbReference type="ARBA" id="ARBA00022490"/>
    </source>
</evidence>
<evidence type="ECO:0000259" key="8">
    <source>
        <dbReference type="Pfam" id="PF01709"/>
    </source>
</evidence>
<dbReference type="PANTHER" id="PTHR12532">
    <property type="entry name" value="TRANSLATIONAL ACTIVATOR OF CYTOCHROME C OXIDASE 1"/>
    <property type="match status" value="1"/>
</dbReference>
<evidence type="ECO:0000256" key="5">
    <source>
        <dbReference type="ARBA" id="ARBA00023163"/>
    </source>
</evidence>
<dbReference type="InterPro" id="IPR049083">
    <property type="entry name" value="TACO1_YebC_N"/>
</dbReference>
<evidence type="ECO:0000256" key="7">
    <source>
        <dbReference type="SAM" id="MobiDB-lite"/>
    </source>
</evidence>
<protein>
    <recommendedName>
        <fullName evidence="6">Probable transcriptional regulatory protein A3J13_01615</fullName>
    </recommendedName>
</protein>
<dbReference type="InterPro" id="IPR026564">
    <property type="entry name" value="Transcrip_reg_TACO1-like_dom3"/>
</dbReference>
<evidence type="ECO:0000256" key="4">
    <source>
        <dbReference type="ARBA" id="ARBA00023125"/>
    </source>
</evidence>
<keyword evidence="2 6" id="KW-0963">Cytoplasm</keyword>
<evidence type="ECO:0000256" key="1">
    <source>
        <dbReference type="ARBA" id="ARBA00008724"/>
    </source>
</evidence>
<evidence type="ECO:0000313" key="10">
    <source>
        <dbReference type="EMBL" id="OGE64634.1"/>
    </source>
</evidence>
<feature type="domain" description="TACO1/YebC-like second and third" evidence="8">
    <location>
        <begin position="84"/>
        <end position="246"/>
    </location>
</feature>
<dbReference type="NCBIfam" id="NF001030">
    <property type="entry name" value="PRK00110.1"/>
    <property type="match status" value="1"/>
</dbReference>
<proteinExistence type="inferred from homology"/>
<dbReference type="Gene3D" id="3.30.70.980">
    <property type="match status" value="2"/>
</dbReference>
<organism evidence="10 11">
    <name type="scientific">Candidatus Daviesbacteria bacterium RIFCSPLOWO2_02_FULL_36_8</name>
    <dbReference type="NCBI Taxonomy" id="1797793"/>
    <lineage>
        <taxon>Bacteria</taxon>
        <taxon>Candidatus Daviesiibacteriota</taxon>
    </lineage>
</organism>
<dbReference type="Proteomes" id="UP000183317">
    <property type="component" value="Unassembled WGS sequence"/>
</dbReference>
<gene>
    <name evidence="10" type="ORF">A3J13_01615</name>
</gene>
<comment type="similarity">
    <text evidence="1 6">Belongs to the TACO1 family.</text>
</comment>
<dbReference type="Pfam" id="PF01709">
    <property type="entry name" value="Transcrip_reg"/>
    <property type="match status" value="1"/>
</dbReference>
<evidence type="ECO:0000256" key="6">
    <source>
        <dbReference type="HAMAP-Rule" id="MF_00693"/>
    </source>
</evidence>
<sequence>MSGHSHWSTIQRAKGVADAKRGQTFTQVANNITLAAKLGNSGNPDDNPRLRTVLEEAKAVNMPKENIQRAIDRGLGKLPGQTIEEVLYEGFGPGKVAYLIEAVTDNRMRTLAEVKNLFDKSGGALAGTGAAAFMFKALGEIKVIHPVDGGRGKDEVMLELIDLGAEDVEEFLEENIQRYLVYVDPTQLNTMGTKITQAGYTVESSELTRKPTIFVEIKDKETAEKVIAFTERLEERDDVSKVYANFDIAEGLL</sequence>
<evidence type="ECO:0000259" key="9">
    <source>
        <dbReference type="Pfam" id="PF20772"/>
    </source>
</evidence>
<dbReference type="GO" id="GO:0006355">
    <property type="term" value="P:regulation of DNA-templated transcription"/>
    <property type="evidence" value="ECO:0007669"/>
    <property type="project" value="UniProtKB-UniRule"/>
</dbReference>
<feature type="domain" description="TACO1/YebC-like N-terminal" evidence="9">
    <location>
        <begin position="5"/>
        <end position="77"/>
    </location>
</feature>
<dbReference type="SUPFAM" id="SSF75625">
    <property type="entry name" value="YebC-like"/>
    <property type="match status" value="1"/>
</dbReference>
<keyword evidence="5 6" id="KW-0804">Transcription</keyword>
<evidence type="ECO:0000256" key="3">
    <source>
        <dbReference type="ARBA" id="ARBA00023015"/>
    </source>
</evidence>
<name>A0A1F5MGY7_9BACT</name>
<keyword evidence="4 6" id="KW-0238">DNA-binding</keyword>
<comment type="subcellular location">
    <subcellularLocation>
        <location evidence="6">Cytoplasm</location>
    </subcellularLocation>
</comment>
<dbReference type="InterPro" id="IPR048300">
    <property type="entry name" value="TACO1_YebC-like_2nd/3rd_dom"/>
</dbReference>
<comment type="caution">
    <text evidence="10">The sequence shown here is derived from an EMBL/GenBank/DDBJ whole genome shotgun (WGS) entry which is preliminary data.</text>
</comment>
<dbReference type="InterPro" id="IPR017856">
    <property type="entry name" value="Integrase-like_N"/>
</dbReference>
<accession>A0A1F5MGY7</accession>
<dbReference type="NCBIfam" id="TIGR01033">
    <property type="entry name" value="YebC/PmpR family DNA-binding transcriptional regulator"/>
    <property type="match status" value="1"/>
</dbReference>
<dbReference type="AlphaFoldDB" id="A0A1F5MGY7"/>
<dbReference type="InterPro" id="IPR029072">
    <property type="entry name" value="YebC-like"/>
</dbReference>
<feature type="region of interest" description="Disordered" evidence="7">
    <location>
        <begin position="1"/>
        <end position="22"/>
    </location>
</feature>
<dbReference type="InterPro" id="IPR002876">
    <property type="entry name" value="Transcrip_reg_TACO1-like"/>
</dbReference>
<dbReference type="GO" id="GO:0003677">
    <property type="term" value="F:DNA binding"/>
    <property type="evidence" value="ECO:0007669"/>
    <property type="project" value="UniProtKB-UniRule"/>
</dbReference>